<evidence type="ECO:0000313" key="3">
    <source>
        <dbReference type="Proteomes" id="UP001185873"/>
    </source>
</evidence>
<comment type="caution">
    <text evidence="2">The sequence shown here is derived from an EMBL/GenBank/DDBJ whole genome shotgun (WGS) entry which is preliminary data.</text>
</comment>
<feature type="region of interest" description="Disordered" evidence="1">
    <location>
        <begin position="44"/>
        <end position="97"/>
    </location>
</feature>
<evidence type="ECO:0000313" key="2">
    <source>
        <dbReference type="EMBL" id="MDV6300206.1"/>
    </source>
</evidence>
<protein>
    <recommendedName>
        <fullName evidence="4">HNH endonuclease</fullName>
    </recommendedName>
</protein>
<reference evidence="2" key="1">
    <citation type="submission" date="2023-10" db="EMBL/GenBank/DDBJ databases">
        <title>Development of a sustainable strategy for remediation of hydrocarbon-contaminated territories based on the waste exchange concept.</title>
        <authorList>
            <person name="Krivoruchko A."/>
        </authorList>
    </citation>
    <scope>NUCLEOTIDE SEQUENCE</scope>
    <source>
        <strain evidence="2">IEGM 1175</strain>
    </source>
</reference>
<dbReference type="AlphaFoldDB" id="A0AAE4U338"/>
<dbReference type="RefSeq" id="WP_317470745.1">
    <property type="nucleotide sequence ID" value="NZ_JAWLKJ010000003.1"/>
</dbReference>
<organism evidence="2 3">
    <name type="scientific">Dietzia maris</name>
    <dbReference type="NCBI Taxonomy" id="37915"/>
    <lineage>
        <taxon>Bacteria</taxon>
        <taxon>Bacillati</taxon>
        <taxon>Actinomycetota</taxon>
        <taxon>Actinomycetes</taxon>
        <taxon>Mycobacteriales</taxon>
        <taxon>Dietziaceae</taxon>
        <taxon>Dietzia</taxon>
    </lineage>
</organism>
<feature type="compositionally biased region" description="Basic and acidic residues" evidence="1">
    <location>
        <begin position="44"/>
        <end position="70"/>
    </location>
</feature>
<dbReference type="Proteomes" id="UP001185873">
    <property type="component" value="Unassembled WGS sequence"/>
</dbReference>
<dbReference type="Gene3D" id="1.10.30.50">
    <property type="match status" value="1"/>
</dbReference>
<evidence type="ECO:0000256" key="1">
    <source>
        <dbReference type="SAM" id="MobiDB-lite"/>
    </source>
</evidence>
<gene>
    <name evidence="2" type="ORF">R3P82_13955</name>
</gene>
<dbReference type="EMBL" id="JAWLKJ010000003">
    <property type="protein sequence ID" value="MDV6300206.1"/>
    <property type="molecule type" value="Genomic_DNA"/>
</dbReference>
<name>A0AAE4U338_9ACTN</name>
<feature type="region of interest" description="Disordered" evidence="1">
    <location>
        <begin position="1"/>
        <end position="20"/>
    </location>
</feature>
<feature type="compositionally biased region" description="Basic and acidic residues" evidence="1">
    <location>
        <begin position="77"/>
        <end position="87"/>
    </location>
</feature>
<accession>A0AAE4U338</accession>
<proteinExistence type="predicted"/>
<sequence>MSGSTTERGLGWRHQQDVESLRRRHVEGTACWWCERPMFKDPARNFDGKTLEGDHSEARSRGGRKADRLMHSTCNRQRGDGSKDELRPAVTGVWPPPAGAPAVAMVELTGPPEPRAHVLDWG</sequence>
<evidence type="ECO:0008006" key="4">
    <source>
        <dbReference type="Google" id="ProtNLM"/>
    </source>
</evidence>